<dbReference type="STRING" id="926569.ANT_14990"/>
<dbReference type="HOGENOM" id="CLU_036517_0_1_0"/>
<dbReference type="PIRSF" id="PIRSF006221">
    <property type="entry name" value="Ketosamine-3-kinase"/>
    <property type="match status" value="1"/>
</dbReference>
<dbReference type="SUPFAM" id="SSF56112">
    <property type="entry name" value="Protein kinase-like (PK-like)"/>
    <property type="match status" value="1"/>
</dbReference>
<dbReference type="PANTHER" id="PTHR12149">
    <property type="entry name" value="FRUCTOSAMINE 3 KINASE-RELATED PROTEIN"/>
    <property type="match status" value="1"/>
</dbReference>
<comment type="similarity">
    <text evidence="1">Belongs to the fructosamine kinase family.</text>
</comment>
<dbReference type="Proteomes" id="UP000008922">
    <property type="component" value="Chromosome"/>
</dbReference>
<protein>
    <recommendedName>
        <fullName evidence="4">Fructosamine kinase</fullName>
    </recommendedName>
</protein>
<gene>
    <name evidence="2" type="ordered locus">ANT_14990</name>
</gene>
<evidence type="ECO:0000313" key="2">
    <source>
        <dbReference type="EMBL" id="BAJ63527.1"/>
    </source>
</evidence>
<keyword evidence="1" id="KW-0418">Kinase</keyword>
<evidence type="ECO:0008006" key="4">
    <source>
        <dbReference type="Google" id="ProtNLM"/>
    </source>
</evidence>
<dbReference type="InterPro" id="IPR016477">
    <property type="entry name" value="Fructo-/Ketosamine-3-kinase"/>
</dbReference>
<proteinExistence type="inferred from homology"/>
<dbReference type="KEGG" id="atm:ANT_14990"/>
<keyword evidence="1" id="KW-0808">Transferase</keyword>
<name>E8N513_ANATU</name>
<dbReference type="Gene3D" id="3.90.1200.10">
    <property type="match status" value="1"/>
</dbReference>
<reference evidence="2 3" key="1">
    <citation type="submission" date="2010-12" db="EMBL/GenBank/DDBJ databases">
        <title>Whole genome sequence of Anaerolinea thermophila UNI-1.</title>
        <authorList>
            <person name="Narita-Yamada S."/>
            <person name="Kishi E."/>
            <person name="Watanabe Y."/>
            <person name="Takasaki K."/>
            <person name="Ankai A."/>
            <person name="Oguchi A."/>
            <person name="Fukui S."/>
            <person name="Takahashi M."/>
            <person name="Yashiro I."/>
            <person name="Hosoyama A."/>
            <person name="Sekiguchi Y."/>
            <person name="Hanada S."/>
            <person name="Fujita N."/>
        </authorList>
    </citation>
    <scope>NUCLEOTIDE SEQUENCE [LARGE SCALE GENOMIC DNA]</scope>
    <source>
        <strain evidence="3">DSM 14523 / JCM 11388 / NBRC 100420 / UNI-1</strain>
    </source>
</reference>
<evidence type="ECO:0000313" key="3">
    <source>
        <dbReference type="Proteomes" id="UP000008922"/>
    </source>
</evidence>
<organism evidence="2 3">
    <name type="scientific">Anaerolinea thermophila (strain DSM 14523 / JCM 11388 / NBRC 100420 / UNI-1)</name>
    <dbReference type="NCBI Taxonomy" id="926569"/>
    <lineage>
        <taxon>Bacteria</taxon>
        <taxon>Bacillati</taxon>
        <taxon>Chloroflexota</taxon>
        <taxon>Anaerolineae</taxon>
        <taxon>Anaerolineales</taxon>
        <taxon>Anaerolineaceae</taxon>
        <taxon>Anaerolinea</taxon>
    </lineage>
</organism>
<keyword evidence="3" id="KW-1185">Reference proteome</keyword>
<dbReference type="Gene3D" id="3.30.200.20">
    <property type="entry name" value="Phosphorylase Kinase, domain 1"/>
    <property type="match status" value="1"/>
</dbReference>
<evidence type="ECO:0000256" key="1">
    <source>
        <dbReference type="PIRNR" id="PIRNR006221"/>
    </source>
</evidence>
<dbReference type="eggNOG" id="COG3001">
    <property type="taxonomic scope" value="Bacteria"/>
</dbReference>
<sequence>MNPPLKVQRSILQHLGLPLDTLVQTKPVSGGCIHHGVRLLAGEKSYFLKWNCGSLASVFPSEVDGLSRIAQKGVIKTPGVIALGTPEELEGCGYLLLEWISASPSPTLLSFRKLGEQLALHHLKTDSVFFGLDIDNYIGSTPQKNSPTANWVEFFRTQRLQFQFELALKNHLLTETQRKRLQKLMDHLEKWLPATPKPSLLHGDLWIENVLFDIEGTPILIDPAIYYGDREADLAFTELFHGFPADFYRAYQSVFPLEPEYQERKVLYNLYHLLNHLNIFGESYGAAVDRILIQYVG</sequence>
<dbReference type="AlphaFoldDB" id="E8N513"/>
<dbReference type="EMBL" id="AP012029">
    <property type="protein sequence ID" value="BAJ63527.1"/>
    <property type="molecule type" value="Genomic_DNA"/>
</dbReference>
<dbReference type="PANTHER" id="PTHR12149:SF8">
    <property type="entry name" value="PROTEIN-RIBULOSAMINE 3-KINASE"/>
    <property type="match status" value="1"/>
</dbReference>
<dbReference type="GO" id="GO:0016301">
    <property type="term" value="F:kinase activity"/>
    <property type="evidence" value="ECO:0007669"/>
    <property type="project" value="UniProtKB-UniRule"/>
</dbReference>
<dbReference type="Pfam" id="PF03881">
    <property type="entry name" value="Fructosamin_kin"/>
    <property type="match status" value="1"/>
</dbReference>
<accession>E8N513</accession>
<dbReference type="InterPro" id="IPR011009">
    <property type="entry name" value="Kinase-like_dom_sf"/>
</dbReference>
<dbReference type="InParanoid" id="E8N513"/>